<dbReference type="Pfam" id="PF03797">
    <property type="entry name" value="Autotransporter"/>
    <property type="match status" value="1"/>
</dbReference>
<protein>
    <submittedName>
        <fullName evidence="5">Autotransporter outer membrane beta-barrel domain-containing protein</fullName>
    </submittedName>
</protein>
<feature type="compositionally biased region" description="Pro residues" evidence="2">
    <location>
        <begin position="662"/>
        <end position="681"/>
    </location>
</feature>
<feature type="compositionally biased region" description="Pro residues" evidence="2">
    <location>
        <begin position="743"/>
        <end position="756"/>
    </location>
</feature>
<dbReference type="SMART" id="SM00869">
    <property type="entry name" value="Autotransporter"/>
    <property type="match status" value="1"/>
</dbReference>
<evidence type="ECO:0000256" key="3">
    <source>
        <dbReference type="SAM" id="SignalP"/>
    </source>
</evidence>
<dbReference type="SUPFAM" id="SSF51126">
    <property type="entry name" value="Pectin lyase-like"/>
    <property type="match status" value="1"/>
</dbReference>
<dbReference type="GeneID" id="91974149"/>
<evidence type="ECO:0000313" key="6">
    <source>
        <dbReference type="Proteomes" id="UP000344450"/>
    </source>
</evidence>
<keyword evidence="6" id="KW-1185">Reference proteome</keyword>
<dbReference type="EMBL" id="CP045845">
    <property type="protein sequence ID" value="QGH31292.1"/>
    <property type="molecule type" value="Genomic_DNA"/>
</dbReference>
<dbReference type="InterPro" id="IPR036709">
    <property type="entry name" value="Autotransporte_beta_dom_sf"/>
</dbReference>
<dbReference type="InterPro" id="IPR005546">
    <property type="entry name" value="Autotransporte_beta"/>
</dbReference>
<feature type="domain" description="Autotransporter" evidence="4">
    <location>
        <begin position="825"/>
        <end position="1108"/>
    </location>
</feature>
<dbReference type="InterPro" id="IPR013425">
    <property type="entry name" value="Autotrns_rpt"/>
</dbReference>
<feature type="compositionally biased region" description="Pro residues" evidence="2">
    <location>
        <begin position="697"/>
        <end position="712"/>
    </location>
</feature>
<dbReference type="PANTHER" id="PTHR12338">
    <property type="entry name" value="AUTOTRANSPORTER"/>
    <property type="match status" value="1"/>
</dbReference>
<keyword evidence="1 3" id="KW-0732">Signal</keyword>
<dbReference type="Gene3D" id="2.40.128.130">
    <property type="entry name" value="Autotransporter beta-domain"/>
    <property type="match status" value="1"/>
</dbReference>
<dbReference type="InterPro" id="IPR006315">
    <property type="entry name" value="OM_autotransptr_brl_dom"/>
</dbReference>
<dbReference type="NCBIfam" id="TIGR01414">
    <property type="entry name" value="autotrans_barl"/>
    <property type="match status" value="1"/>
</dbReference>
<dbReference type="NCBIfam" id="TIGR02601">
    <property type="entry name" value="autotrns_rpt"/>
    <property type="match status" value="2"/>
</dbReference>
<feature type="chain" id="PRO_5047427058" evidence="3">
    <location>
        <begin position="25"/>
        <end position="1108"/>
    </location>
</feature>
<dbReference type="InterPro" id="IPR011050">
    <property type="entry name" value="Pectin_lyase_fold/virulence"/>
</dbReference>
<evidence type="ECO:0000259" key="4">
    <source>
        <dbReference type="PROSITE" id="PS51208"/>
    </source>
</evidence>
<dbReference type="PROSITE" id="PS51208">
    <property type="entry name" value="AUTOTRANSPORTER"/>
    <property type="match status" value="1"/>
</dbReference>
<dbReference type="SUPFAM" id="SSF103515">
    <property type="entry name" value="Autotransporter"/>
    <property type="match status" value="1"/>
</dbReference>
<organism evidence="5 6">
    <name type="scientific">Kluyvera intermedia</name>
    <name type="common">Enterobacter intermedius</name>
    <dbReference type="NCBI Taxonomy" id="61648"/>
    <lineage>
        <taxon>Bacteria</taxon>
        <taxon>Pseudomonadati</taxon>
        <taxon>Pseudomonadota</taxon>
        <taxon>Gammaproteobacteria</taxon>
        <taxon>Enterobacterales</taxon>
        <taxon>Enterobacteriaceae</taxon>
        <taxon>Kluyvera</taxon>
    </lineage>
</organism>
<dbReference type="InterPro" id="IPR012332">
    <property type="entry name" value="Autotransporter_pectin_lyase_C"/>
</dbReference>
<dbReference type="RefSeq" id="WP_153743581.1">
    <property type="nucleotide sequence ID" value="NZ_CP045843.1"/>
</dbReference>
<dbReference type="InterPro" id="IPR043990">
    <property type="entry name" value="AC_1"/>
</dbReference>
<dbReference type="Pfam" id="PF18883">
    <property type="entry name" value="AC_1"/>
    <property type="match status" value="1"/>
</dbReference>
<dbReference type="Proteomes" id="UP000344450">
    <property type="component" value="Chromosome"/>
</dbReference>
<dbReference type="PANTHER" id="PTHR12338:SF5">
    <property type="entry name" value="ANTIGEN 43-RELATED"/>
    <property type="match status" value="1"/>
</dbReference>
<feature type="compositionally biased region" description="Pro residues" evidence="2">
    <location>
        <begin position="719"/>
        <end position="734"/>
    </location>
</feature>
<evidence type="ECO:0000313" key="5">
    <source>
        <dbReference type="EMBL" id="QGH31292.1"/>
    </source>
</evidence>
<evidence type="ECO:0000256" key="2">
    <source>
        <dbReference type="SAM" id="MobiDB-lite"/>
    </source>
</evidence>
<dbReference type="CDD" id="cd01344">
    <property type="entry name" value="PL2_Passenger_AT"/>
    <property type="match status" value="1"/>
</dbReference>
<dbReference type="InterPro" id="IPR050909">
    <property type="entry name" value="Bact_Autotransporter_VF"/>
</dbReference>
<proteinExistence type="predicted"/>
<dbReference type="Pfam" id="PF12951">
    <property type="entry name" value="PATR"/>
    <property type="match status" value="2"/>
</dbReference>
<gene>
    <name evidence="5" type="ORF">GHC21_17135</name>
</gene>
<reference evidence="5 6" key="1">
    <citation type="submission" date="2019-10" db="EMBL/GenBank/DDBJ databases">
        <title>Complete genome sequencing of drug resistant plasmids in Kluyvera intermedia.</title>
        <authorList>
            <person name="Ke C."/>
            <person name="Jian S."/>
        </authorList>
    </citation>
    <scope>NUCLEOTIDE SEQUENCE [LARGE SCALE GENOMIC DNA]</scope>
    <source>
        <strain evidence="5 6">N2-1</strain>
    </source>
</reference>
<sequence length="1108" mass="115091">MEKKTFILLASAVLLTSAIRQSYAACPVNGNRYTCENQTNAMLGAGAKTNSAAITINQNATLNGGGNPAISVGDNNAINVSGTVTNSPSGSRGGLSGYPGTGPNTIEAQNNTVINIDKTGKVIVNGNNNMAEAINVMGYGNTIVNNGMISASATAAIWFQDTQSGTRNNVVNYGVIQRPGGGNVIGTSGGNGIRFENNTGGRVEGDLQFSRGDDDLFFYAGSEVTGNINGGGGTNNLTLDGQQGSLDSLRGDIKNFTTLTKSGAGRWDVSGSLEGFNRVAVDQGTLGLSGNNDGFSGQLIINPEGNNDAGATVEARAQSLPTNSLKTGNNDNVINNGTLILVQPDDGSYVGQIVGSGQVIKQGEGVLTMTPEAMGGNTYSGGTTIKQGTIAIADDSALGVASGALHFDGGVLTINDSLNLSAERAVTLAAGGGTFDTNGHDSTIAQVMSGSGDFAKAGEGSLTLAGQNTYSGNTLVAGGNLNVTGGISGPVKVEQNSQLSGTGQVGATTMASGAILTVGDTASTTTAGSSQFTINGNLSNDGTVQLNRDDTTQGSQLNIAGDYTGGSDSLLQMNGVLAGDDSPADRVNIAGSTDGNTGVSVTNLGGKGASVINGIELIDVKGNSSSTAFYQKGRIVAGLYDYSLVQKGNNWYLTNQYTGPVIPPEKPPVDPGKPVNPPVTPDKPGKPVTPPVTTDPGKPPVPPVKPGKPLTPPVTTDPSKPPVPPVKPGKPVTPPVTTIPGKPSVPPIKPGKPVTPPVTTDHPGNPRVTPPVSPGKPIAPPLSTPKTLRPEIGGYIANLAAANTLFNLTLDDREGGTEYIDPVTGQRGYSKLWLRQEGGQTRFNSGGNQLKTQTNRYVVQLGDELIQGAFGDRDRWDVGIMAGYANQHANTHSMLTGYQSKSEINGYSTGLYGTWFENAQAKTGLYADSWVQYNWFNNQVDGNGQPNASYKSRGFTASLETGYIASIAQLQHSELYLQPQAQVIWMGVKNHTLTEDNGTRVQDIGNDNLQTRLGMRLYLKGHSSLDEGKQREFKPYVEANWIHNTQQYGMRMDGEAVSMSGTRNIGQLKLGVQGQLTPALNLWGGTAVDIGDMGYSDASAMLGLKYQF</sequence>
<dbReference type="Gene3D" id="2.160.20.20">
    <property type="match status" value="1"/>
</dbReference>
<feature type="region of interest" description="Disordered" evidence="2">
    <location>
        <begin position="662"/>
        <end position="764"/>
    </location>
</feature>
<name>A0ABX6DR49_KLUIN</name>
<feature type="signal peptide" evidence="3">
    <location>
        <begin position="1"/>
        <end position="24"/>
    </location>
</feature>
<evidence type="ECO:0000256" key="1">
    <source>
        <dbReference type="ARBA" id="ARBA00022729"/>
    </source>
</evidence>
<accession>A0ABX6DR49</accession>